<dbReference type="CDD" id="cd03416">
    <property type="entry name" value="CbiX_SirB_N"/>
    <property type="match status" value="1"/>
</dbReference>
<dbReference type="EMBL" id="SRMO01000084">
    <property type="protein sequence ID" value="TGG90930.1"/>
    <property type="molecule type" value="Genomic_DNA"/>
</dbReference>
<dbReference type="CDD" id="cd03414">
    <property type="entry name" value="CbiX_SirB_C"/>
    <property type="match status" value="1"/>
</dbReference>
<evidence type="ECO:0000313" key="5">
    <source>
        <dbReference type="Proteomes" id="UP000317990"/>
    </source>
</evidence>
<proteinExistence type="predicted"/>
<evidence type="ECO:0000256" key="1">
    <source>
        <dbReference type="ARBA" id="ARBA00022723"/>
    </source>
</evidence>
<keyword evidence="1" id="KW-0479">Metal-binding</keyword>
<dbReference type="PANTHER" id="PTHR33542:SF3">
    <property type="entry name" value="SIROHYDROCHLORIN FERROCHELATASE, CHLOROPLASTIC"/>
    <property type="match status" value="1"/>
</dbReference>
<keyword evidence="2" id="KW-0456">Lyase</keyword>
<gene>
    <name evidence="4" type="ORF">ERJ67_09530</name>
</gene>
<dbReference type="InterPro" id="IPR002762">
    <property type="entry name" value="CbiX-like"/>
</dbReference>
<comment type="caution">
    <text evidence="4">The sequence shown here is derived from an EMBL/GenBank/DDBJ whole genome shotgun (WGS) entry which is preliminary data.</text>
</comment>
<dbReference type="Pfam" id="PF01903">
    <property type="entry name" value="CbiX"/>
    <property type="match status" value="2"/>
</dbReference>
<protein>
    <submittedName>
        <fullName evidence="4">Sirohydrochlorin chelatase</fullName>
    </submittedName>
</protein>
<dbReference type="GO" id="GO:0016829">
    <property type="term" value="F:lyase activity"/>
    <property type="evidence" value="ECO:0007669"/>
    <property type="project" value="UniProtKB-KW"/>
</dbReference>
<dbReference type="Gene3D" id="3.40.50.1400">
    <property type="match status" value="2"/>
</dbReference>
<dbReference type="SUPFAM" id="SSF53800">
    <property type="entry name" value="Chelatase"/>
    <property type="match status" value="1"/>
</dbReference>
<name>A0A524RLI2_9CHRO</name>
<evidence type="ECO:0000313" key="4">
    <source>
        <dbReference type="EMBL" id="TGG90930.1"/>
    </source>
</evidence>
<feature type="compositionally biased region" description="Basic and acidic residues" evidence="3">
    <location>
        <begin position="330"/>
        <end position="347"/>
    </location>
</feature>
<dbReference type="Proteomes" id="UP000317990">
    <property type="component" value="Unassembled WGS sequence"/>
</dbReference>
<organism evidence="4 5">
    <name type="scientific">Aphanocapsa feldmannii 277cV</name>
    <dbReference type="NCBI Taxonomy" id="2507553"/>
    <lineage>
        <taxon>Bacteria</taxon>
        <taxon>Bacillati</taxon>
        <taxon>Cyanobacteriota</taxon>
        <taxon>Cyanophyceae</taxon>
        <taxon>Oscillatoriophycideae</taxon>
        <taxon>Chroococcales</taxon>
        <taxon>Microcystaceae</taxon>
        <taxon>Aphanocapsa</taxon>
    </lineage>
</organism>
<dbReference type="GO" id="GO:0046872">
    <property type="term" value="F:metal ion binding"/>
    <property type="evidence" value="ECO:0007669"/>
    <property type="project" value="UniProtKB-KW"/>
</dbReference>
<dbReference type="InterPro" id="IPR050963">
    <property type="entry name" value="Sirohydro_Cobaltochel/CbiX"/>
</dbReference>
<reference evidence="4 5" key="1">
    <citation type="journal article" date="2019" name="mSystems">
        <title>Life at home and on the roam: Genomic adaptions reflect the dual lifestyle of an intracellular, facultative symbiont.</title>
        <authorList>
            <person name="Burgsdorf I."/>
        </authorList>
    </citation>
    <scope>NUCLEOTIDE SEQUENCE [LARGE SCALE GENOMIC DNA]</scope>
    <source>
        <strain evidence="4">277cV</strain>
    </source>
</reference>
<sequence length="358" mass="39231">MASSLLHPEDGSRLGVMVCGHGSRNRMAVAEFARLVEGLRPLLPGVPVEYGYLEFASPIIRDGLERLRQQGVERILALPAMLFAAGHAKNDIPSLLNHYAVEQGIRVDYGRELGVDPNMIQAAADRIRTALADADQAGHEPLPLSATLLVVVGRGSSDPDANANVAKLTRMLVEGFGFGWGETVYSGVTFPLVEPGLRQAVKLGYQRIVVLPWFLFSGVLVSRIYSHTDRVAQDHPQLTFLKASYLNAHPLVLETFRQRVEEVVRGEANMNCSLCKYRTRMLGFEAEAGLPQRSHHHHVEGASVEGCTLCRQTCNGACEALVVSHGHHHPDHDHSHDHVTYPQRDHPLGPCTLPGAQP</sequence>
<evidence type="ECO:0000256" key="2">
    <source>
        <dbReference type="ARBA" id="ARBA00023239"/>
    </source>
</evidence>
<dbReference type="PANTHER" id="PTHR33542">
    <property type="entry name" value="SIROHYDROCHLORIN FERROCHELATASE, CHLOROPLASTIC"/>
    <property type="match status" value="1"/>
</dbReference>
<feature type="region of interest" description="Disordered" evidence="3">
    <location>
        <begin position="326"/>
        <end position="358"/>
    </location>
</feature>
<dbReference type="AlphaFoldDB" id="A0A524RLI2"/>
<accession>A0A524RLI2</accession>
<evidence type="ECO:0000256" key="3">
    <source>
        <dbReference type="SAM" id="MobiDB-lite"/>
    </source>
</evidence>